<name>A0AAN7JXD0_9MYRT</name>
<dbReference type="AlphaFoldDB" id="A0AAN7JXD0"/>
<evidence type="ECO:0000256" key="3">
    <source>
        <dbReference type="ARBA" id="ARBA00022604"/>
    </source>
</evidence>
<protein>
    <submittedName>
        <fullName evidence="4">Uncharacterized protein</fullName>
    </submittedName>
</protein>
<dbReference type="PANTHER" id="PTHR31374">
    <property type="entry name" value="AUXIN-INDUCED PROTEIN-LIKE-RELATED"/>
    <property type="match status" value="1"/>
</dbReference>
<dbReference type="InterPro" id="IPR003676">
    <property type="entry name" value="SAUR_fam"/>
</dbReference>
<dbReference type="Proteomes" id="UP001345219">
    <property type="component" value="Chromosome 8"/>
</dbReference>
<comment type="caution">
    <text evidence="4">The sequence shown here is derived from an EMBL/GenBank/DDBJ whole genome shotgun (WGS) entry which is preliminary data.</text>
</comment>
<keyword evidence="2" id="KW-0217">Developmental protein</keyword>
<evidence type="ECO:0000313" key="5">
    <source>
        <dbReference type="Proteomes" id="UP001345219"/>
    </source>
</evidence>
<dbReference type="Pfam" id="PF02519">
    <property type="entry name" value="Auxin_inducible"/>
    <property type="match status" value="1"/>
</dbReference>
<keyword evidence="5" id="KW-1185">Reference proteome</keyword>
<proteinExistence type="inferred from homology"/>
<sequence length="124" mass="13725">MSTGGSVQLRPFFRRLQRGLLLASSMENQQLPSVPEDVPEGHFVVLAVGGGEAERFVVELEYLTEPAFLRLLEKAEEEYGFRHKGALTVPCRPQELQRILQVGRRKAGSLAVCVPCNAAIIDSF</sequence>
<evidence type="ECO:0000256" key="2">
    <source>
        <dbReference type="ARBA" id="ARBA00022473"/>
    </source>
</evidence>
<organism evidence="4 5">
    <name type="scientific">Trapa incisa</name>
    <dbReference type="NCBI Taxonomy" id="236973"/>
    <lineage>
        <taxon>Eukaryota</taxon>
        <taxon>Viridiplantae</taxon>
        <taxon>Streptophyta</taxon>
        <taxon>Embryophyta</taxon>
        <taxon>Tracheophyta</taxon>
        <taxon>Spermatophyta</taxon>
        <taxon>Magnoliopsida</taxon>
        <taxon>eudicotyledons</taxon>
        <taxon>Gunneridae</taxon>
        <taxon>Pentapetalae</taxon>
        <taxon>rosids</taxon>
        <taxon>malvids</taxon>
        <taxon>Myrtales</taxon>
        <taxon>Lythraceae</taxon>
        <taxon>Trapa</taxon>
    </lineage>
</organism>
<accession>A0AAN7JXD0</accession>
<dbReference type="PANTHER" id="PTHR31374:SF264">
    <property type="entry name" value="AUXIN-RESPONSIVE PROTEIN SAUR36-LIKE"/>
    <property type="match status" value="1"/>
</dbReference>
<evidence type="ECO:0000256" key="1">
    <source>
        <dbReference type="ARBA" id="ARBA00006974"/>
    </source>
</evidence>
<comment type="similarity">
    <text evidence="1">Belongs to the ARG7 family.</text>
</comment>
<dbReference type="EMBL" id="JAXIOK010000014">
    <property type="protein sequence ID" value="KAK4755274.1"/>
    <property type="molecule type" value="Genomic_DNA"/>
</dbReference>
<reference evidence="4 5" key="1">
    <citation type="journal article" date="2023" name="Hortic Res">
        <title>Pangenome of water caltrop reveals structural variations and asymmetric subgenome divergence after allopolyploidization.</title>
        <authorList>
            <person name="Zhang X."/>
            <person name="Chen Y."/>
            <person name="Wang L."/>
            <person name="Yuan Y."/>
            <person name="Fang M."/>
            <person name="Shi L."/>
            <person name="Lu R."/>
            <person name="Comes H.P."/>
            <person name="Ma Y."/>
            <person name="Chen Y."/>
            <person name="Huang G."/>
            <person name="Zhou Y."/>
            <person name="Zheng Z."/>
            <person name="Qiu Y."/>
        </authorList>
    </citation>
    <scope>NUCLEOTIDE SEQUENCE [LARGE SCALE GENOMIC DNA]</scope>
    <source>
        <tissue evidence="4">Roots</tissue>
    </source>
</reference>
<evidence type="ECO:0000313" key="4">
    <source>
        <dbReference type="EMBL" id="KAK4755274.1"/>
    </source>
</evidence>
<gene>
    <name evidence="4" type="ORF">SAY87_009031</name>
</gene>
<dbReference type="GO" id="GO:0009733">
    <property type="term" value="P:response to auxin"/>
    <property type="evidence" value="ECO:0007669"/>
    <property type="project" value="InterPro"/>
</dbReference>
<keyword evidence="3" id="KW-0341">Growth regulation</keyword>